<reference evidence="3 4" key="1">
    <citation type="submission" date="2024-09" db="EMBL/GenBank/DDBJ databases">
        <authorList>
            <person name="Lee S.D."/>
        </authorList>
    </citation>
    <scope>NUCLEOTIDE SEQUENCE [LARGE SCALE GENOMIC DNA]</scope>
    <source>
        <strain evidence="3 4">N1-1</strain>
    </source>
</reference>
<evidence type="ECO:0000256" key="1">
    <source>
        <dbReference type="ARBA" id="ARBA00008710"/>
    </source>
</evidence>
<dbReference type="EMBL" id="JBHEZX010000004">
    <property type="protein sequence ID" value="MFC1409892.1"/>
    <property type="molecule type" value="Genomic_DNA"/>
</dbReference>
<organism evidence="3 4">
    <name type="scientific">Streptacidiphilus alkalitolerans</name>
    <dbReference type="NCBI Taxonomy" id="3342712"/>
    <lineage>
        <taxon>Bacteria</taxon>
        <taxon>Bacillati</taxon>
        <taxon>Actinomycetota</taxon>
        <taxon>Actinomycetes</taxon>
        <taxon>Kitasatosporales</taxon>
        <taxon>Streptomycetaceae</taxon>
        <taxon>Streptacidiphilus</taxon>
    </lineage>
</organism>
<protein>
    <submittedName>
        <fullName evidence="3">Nitroreductase/quinone reductase family protein</fullName>
    </submittedName>
</protein>
<proteinExistence type="inferred from homology"/>
<sequence>MAEQDQAQRLQWNQQIIEEFRANKGVVGGPFAGGTLLLLTTRGARTGEQRTMPLAALPAGEGQWAVFAANGGRPTRPGWYYNLLAHPTEVTVEIGTETFAAVAADAEGEQRAALWAAQLARLPALEEFQATAPGPIPVVVLTRR</sequence>
<keyword evidence="4" id="KW-1185">Reference proteome</keyword>
<comment type="similarity">
    <text evidence="1">Belongs to the F420H(2)-dependent quinone reductase family.</text>
</comment>
<dbReference type="Pfam" id="PF04075">
    <property type="entry name" value="F420H2_quin_red"/>
    <property type="match status" value="1"/>
</dbReference>
<dbReference type="PANTHER" id="PTHR39428:SF1">
    <property type="entry name" value="F420H(2)-DEPENDENT QUINONE REDUCTASE RV1261C"/>
    <property type="match status" value="1"/>
</dbReference>
<gene>
    <name evidence="3" type="ORF">ACEZDG_11455</name>
</gene>
<evidence type="ECO:0000313" key="4">
    <source>
        <dbReference type="Proteomes" id="UP001592582"/>
    </source>
</evidence>
<evidence type="ECO:0000313" key="3">
    <source>
        <dbReference type="EMBL" id="MFC1409892.1"/>
    </source>
</evidence>
<comment type="caution">
    <text evidence="3">The sequence shown here is derived from an EMBL/GenBank/DDBJ whole genome shotgun (WGS) entry which is preliminary data.</text>
</comment>
<dbReference type="NCBIfam" id="TIGR00026">
    <property type="entry name" value="hi_GC_TIGR00026"/>
    <property type="match status" value="1"/>
</dbReference>
<accession>A0ABV6V855</accession>
<dbReference type="InterPro" id="IPR012349">
    <property type="entry name" value="Split_barrel_FMN-bd"/>
</dbReference>
<comment type="catalytic activity">
    <reaction evidence="2">
        <text>oxidized coenzyme F420-(gamma-L-Glu)(n) + a quinol + H(+) = reduced coenzyme F420-(gamma-L-Glu)(n) + a quinone</text>
        <dbReference type="Rhea" id="RHEA:39663"/>
        <dbReference type="Rhea" id="RHEA-COMP:12939"/>
        <dbReference type="Rhea" id="RHEA-COMP:14378"/>
        <dbReference type="ChEBI" id="CHEBI:15378"/>
        <dbReference type="ChEBI" id="CHEBI:24646"/>
        <dbReference type="ChEBI" id="CHEBI:132124"/>
        <dbReference type="ChEBI" id="CHEBI:133980"/>
        <dbReference type="ChEBI" id="CHEBI:139511"/>
    </reaction>
</comment>
<dbReference type="Proteomes" id="UP001592582">
    <property type="component" value="Unassembled WGS sequence"/>
</dbReference>
<dbReference type="RefSeq" id="WP_380506495.1">
    <property type="nucleotide sequence ID" value="NZ_JBHEZX010000004.1"/>
</dbReference>
<name>A0ABV6V855_9ACTN</name>
<evidence type="ECO:0000256" key="2">
    <source>
        <dbReference type="ARBA" id="ARBA00049106"/>
    </source>
</evidence>
<dbReference type="InterPro" id="IPR004378">
    <property type="entry name" value="F420H2_quin_Rdtase"/>
</dbReference>
<dbReference type="PANTHER" id="PTHR39428">
    <property type="entry name" value="F420H(2)-DEPENDENT QUINONE REDUCTASE RV1261C"/>
    <property type="match status" value="1"/>
</dbReference>
<dbReference type="Gene3D" id="2.30.110.10">
    <property type="entry name" value="Electron Transport, Fmn-binding Protein, Chain A"/>
    <property type="match status" value="1"/>
</dbReference>